<dbReference type="EMBL" id="FZQB01000002">
    <property type="protein sequence ID" value="SNT71583.1"/>
    <property type="molecule type" value="Genomic_DNA"/>
</dbReference>
<name>A0A239PNE7_9RHOB</name>
<evidence type="ECO:0000313" key="1">
    <source>
        <dbReference type="EMBL" id="SNT71583.1"/>
    </source>
</evidence>
<dbReference type="Proteomes" id="UP000198307">
    <property type="component" value="Unassembled WGS sequence"/>
</dbReference>
<gene>
    <name evidence="1" type="ORF">SAMN05444959_10292</name>
</gene>
<keyword evidence="2" id="KW-1185">Reference proteome</keyword>
<sequence length="292" mass="32293">MVMEMVFHLGVHGTDGDRLLKTLLNNRDQLFREQAEVVPPSRHRSIFEEAMMALNGSPATDEMQQIMLDAMLESSAPERVIMSTPSLLGTPSRMVGAGGLYPNIGNRVAALANLFPDDQAEFFIAIRNPAVMLTKVLPQIQGGYMAMMQGCHPEQLRWRDTIRRLVGAAQGRRVVVWCHEDVPMIWPELLRLAGEIETDTALSGTLLYMHELLTKAGIEELRAALGGRDQMSIAQRRSICAEILQTAAKPGALEETINLPGWTQETVDMVTDNYRADAAEIAALPGIEFIMP</sequence>
<accession>A0A239PNE7</accession>
<reference evidence="1 2" key="1">
    <citation type="submission" date="2017-07" db="EMBL/GenBank/DDBJ databases">
        <authorList>
            <person name="Sun Z.S."/>
            <person name="Albrecht U."/>
            <person name="Echele G."/>
            <person name="Lee C.C."/>
        </authorList>
    </citation>
    <scope>NUCLEOTIDE SEQUENCE [LARGE SCALE GENOMIC DNA]</scope>
    <source>
        <strain evidence="1 2">DSM 14827</strain>
    </source>
</reference>
<organism evidence="1 2">
    <name type="scientific">Paracoccus seriniphilus</name>
    <dbReference type="NCBI Taxonomy" id="184748"/>
    <lineage>
        <taxon>Bacteria</taxon>
        <taxon>Pseudomonadati</taxon>
        <taxon>Pseudomonadota</taxon>
        <taxon>Alphaproteobacteria</taxon>
        <taxon>Rhodobacterales</taxon>
        <taxon>Paracoccaceae</taxon>
        <taxon>Paracoccus</taxon>
    </lineage>
</organism>
<proteinExistence type="predicted"/>
<evidence type="ECO:0008006" key="3">
    <source>
        <dbReference type="Google" id="ProtNLM"/>
    </source>
</evidence>
<dbReference type="AlphaFoldDB" id="A0A239PNE7"/>
<protein>
    <recommendedName>
        <fullName evidence="3">Sulfotransferase family protein</fullName>
    </recommendedName>
</protein>
<evidence type="ECO:0000313" key="2">
    <source>
        <dbReference type="Proteomes" id="UP000198307"/>
    </source>
</evidence>